<name>V2XZ34_MONRO</name>
<dbReference type="InterPro" id="IPR059179">
    <property type="entry name" value="MLKL-like_MCAfunc"/>
</dbReference>
<sequence>MPLWSTPVMQASSKDPLEIVARLDRLYATESSSKRKKTIELAGNMIGEVIKANLRHTMVAERHRNFYNIVEEILRLKKAYASLQLPECRSSKISVAFTIVDYTATTLAIVSEAVPMMAPGKAAAVALAKIAELAKTAQGNKDEALRLSKHAEDARKRLLKRLDGAKNLPPEALAEIGEDIQLLQSVLDDILSALRQLQKPTRNRVKAFLFAKDHKDELGQLQKKLDDGFRAFSANNGLALRIDVSRLQSEVSNLAKAHSQPISLAVGEGHYLLDEIPKSSSPRKLLMQYVRFISTC</sequence>
<protein>
    <submittedName>
        <fullName evidence="1">Uncharacterized protein</fullName>
    </submittedName>
</protein>
<dbReference type="HOGENOM" id="CLU_081912_0_0_1"/>
<evidence type="ECO:0000313" key="1">
    <source>
        <dbReference type="EMBL" id="ESK84629.1"/>
    </source>
</evidence>
<accession>V2XZ34</accession>
<proteinExistence type="predicted"/>
<dbReference type="OrthoDB" id="10409541at2759"/>
<dbReference type="Gene3D" id="1.20.930.20">
    <property type="entry name" value="Adaptor protein Cbl, N-terminal domain"/>
    <property type="match status" value="1"/>
</dbReference>
<reference evidence="1 2" key="1">
    <citation type="journal article" date="2014" name="BMC Genomics">
        <title>Genome and secretome analysis of the hemibiotrophic fungal pathogen, Moniliophthora roreri, which causes frosty pod rot disease of cacao: mechanisms of the biotrophic and necrotrophic phases.</title>
        <authorList>
            <person name="Meinhardt L.W."/>
            <person name="Costa G.G.L."/>
            <person name="Thomazella D.P.T."/>
            <person name="Teixeira P.J.P.L."/>
            <person name="Carazzolle M.F."/>
            <person name="Schuster S.C."/>
            <person name="Carlson J.E."/>
            <person name="Guiltinan M.J."/>
            <person name="Mieczkowski P."/>
            <person name="Farmer A."/>
            <person name="Ramaraj T."/>
            <person name="Crozier J."/>
            <person name="Davis R.E."/>
            <person name="Shao J."/>
            <person name="Melnick R.L."/>
            <person name="Pereira G.A.G."/>
            <person name="Bailey B.A."/>
        </authorList>
    </citation>
    <scope>NUCLEOTIDE SEQUENCE [LARGE SCALE GENOMIC DNA]</scope>
    <source>
        <strain evidence="1 2">MCA 2997</strain>
    </source>
</reference>
<dbReference type="GO" id="GO:0007166">
    <property type="term" value="P:cell surface receptor signaling pathway"/>
    <property type="evidence" value="ECO:0007669"/>
    <property type="project" value="InterPro"/>
</dbReference>
<comment type="caution">
    <text evidence="1">The sequence shown here is derived from an EMBL/GenBank/DDBJ whole genome shotgun (WGS) entry which is preliminary data.</text>
</comment>
<dbReference type="Proteomes" id="UP000017559">
    <property type="component" value="Unassembled WGS sequence"/>
</dbReference>
<dbReference type="KEGG" id="mrr:Moror_13315"/>
<dbReference type="CDD" id="cd21037">
    <property type="entry name" value="MLKL_NTD"/>
    <property type="match status" value="1"/>
</dbReference>
<evidence type="ECO:0000313" key="2">
    <source>
        <dbReference type="Proteomes" id="UP000017559"/>
    </source>
</evidence>
<keyword evidence="2" id="KW-1185">Reference proteome</keyword>
<organism evidence="1 2">
    <name type="scientific">Moniliophthora roreri (strain MCA 2997)</name>
    <name type="common">Cocoa frosty pod rot fungus</name>
    <name type="synonym">Crinipellis roreri</name>
    <dbReference type="NCBI Taxonomy" id="1381753"/>
    <lineage>
        <taxon>Eukaryota</taxon>
        <taxon>Fungi</taxon>
        <taxon>Dikarya</taxon>
        <taxon>Basidiomycota</taxon>
        <taxon>Agaricomycotina</taxon>
        <taxon>Agaricomycetes</taxon>
        <taxon>Agaricomycetidae</taxon>
        <taxon>Agaricales</taxon>
        <taxon>Marasmiineae</taxon>
        <taxon>Marasmiaceae</taxon>
        <taxon>Moniliophthora</taxon>
    </lineage>
</organism>
<gene>
    <name evidence="1" type="ORF">Moror_13315</name>
</gene>
<dbReference type="InterPro" id="IPR036537">
    <property type="entry name" value="Adaptor_Cbl_N_dom_sf"/>
</dbReference>
<dbReference type="EMBL" id="AWSO01001259">
    <property type="protein sequence ID" value="ESK84629.1"/>
    <property type="molecule type" value="Genomic_DNA"/>
</dbReference>
<dbReference type="AlphaFoldDB" id="V2XZ34"/>